<dbReference type="Gene3D" id="3.40.50.410">
    <property type="entry name" value="von Willebrand factor, type A domain"/>
    <property type="match status" value="1"/>
</dbReference>
<dbReference type="InterPro" id="IPR002035">
    <property type="entry name" value="VWF_A"/>
</dbReference>
<dbReference type="EMBL" id="WELI01000002">
    <property type="protein sequence ID" value="KAB7731738.1"/>
    <property type="molecule type" value="Genomic_DNA"/>
</dbReference>
<name>A0A7J5U268_9BACT</name>
<organism evidence="2 3">
    <name type="scientific">Rudanella paleaurantiibacter</name>
    <dbReference type="NCBI Taxonomy" id="2614655"/>
    <lineage>
        <taxon>Bacteria</taxon>
        <taxon>Pseudomonadati</taxon>
        <taxon>Bacteroidota</taxon>
        <taxon>Cytophagia</taxon>
        <taxon>Cytophagales</taxon>
        <taxon>Cytophagaceae</taxon>
        <taxon>Rudanella</taxon>
    </lineage>
</organism>
<accession>A0A7J5U268</accession>
<evidence type="ECO:0000313" key="2">
    <source>
        <dbReference type="EMBL" id="KAB7731738.1"/>
    </source>
</evidence>
<sequence length="279" mass="30088">MPYSAEISREAPSCFVFVIDQSGSMSDKFVSIGTPMSQAVADTVNRFLQQLVIMCAKADGVRDYYYISVIGYGAGGVRPAFTGGLANVELAPLSQIANNPARIEERTKKVSDGAGGLVQTTIKFPIWFDATAAGGTPMREAFSKANQIIERWLTEHPNCFPPVVIHITDGESTDGDPSAEMQHLQSQASSDGNIILFNVHTSARSTNPISFTASAAQLPDQYALMLYNGASVLPDFMRKTAMEVLGYELNEGAKAFVLNGDIDLVVTAIEIGTRPKLLR</sequence>
<proteinExistence type="predicted"/>
<dbReference type="InterPro" id="IPR036465">
    <property type="entry name" value="vWFA_dom_sf"/>
</dbReference>
<reference evidence="2 3" key="1">
    <citation type="submission" date="2019-10" db="EMBL/GenBank/DDBJ databases">
        <title>Rudanella paleaurantiibacter sp. nov., isolated from sludge.</title>
        <authorList>
            <person name="Xu S.Q."/>
        </authorList>
    </citation>
    <scope>NUCLEOTIDE SEQUENCE [LARGE SCALE GENOMIC DNA]</scope>
    <source>
        <strain evidence="2 3">HX-22-17</strain>
    </source>
</reference>
<dbReference type="Proteomes" id="UP000488299">
    <property type="component" value="Unassembled WGS sequence"/>
</dbReference>
<dbReference type="AlphaFoldDB" id="A0A7J5U268"/>
<dbReference type="PROSITE" id="PS50234">
    <property type="entry name" value="VWFA"/>
    <property type="match status" value="1"/>
</dbReference>
<dbReference type="CDD" id="cd00198">
    <property type="entry name" value="vWFA"/>
    <property type="match status" value="1"/>
</dbReference>
<dbReference type="SUPFAM" id="SSF53300">
    <property type="entry name" value="vWA-like"/>
    <property type="match status" value="1"/>
</dbReference>
<evidence type="ECO:0000259" key="1">
    <source>
        <dbReference type="PROSITE" id="PS50234"/>
    </source>
</evidence>
<protein>
    <submittedName>
        <fullName evidence="2">VWA domain-containing protein</fullName>
    </submittedName>
</protein>
<comment type="caution">
    <text evidence="2">The sequence shown here is derived from an EMBL/GenBank/DDBJ whole genome shotgun (WGS) entry which is preliminary data.</text>
</comment>
<evidence type="ECO:0000313" key="3">
    <source>
        <dbReference type="Proteomes" id="UP000488299"/>
    </source>
</evidence>
<feature type="domain" description="VWFA" evidence="1">
    <location>
        <begin position="14"/>
        <end position="240"/>
    </location>
</feature>
<gene>
    <name evidence="2" type="ORF">F5984_05800</name>
</gene>
<keyword evidence="3" id="KW-1185">Reference proteome</keyword>